<evidence type="ECO:0000313" key="2">
    <source>
        <dbReference type="Proteomes" id="UP000697472"/>
    </source>
</evidence>
<gene>
    <name evidence="1" type="ORF">JOC28_002042</name>
</gene>
<dbReference type="Proteomes" id="UP000697472">
    <property type="component" value="Unassembled WGS sequence"/>
</dbReference>
<protein>
    <recommendedName>
        <fullName evidence="3">Phage protein</fullName>
    </recommendedName>
</protein>
<name>A0ABS2PV16_9STRE</name>
<evidence type="ECO:0008006" key="3">
    <source>
        <dbReference type="Google" id="ProtNLM"/>
    </source>
</evidence>
<dbReference type="RefSeq" id="WP_205010566.1">
    <property type="nucleotide sequence ID" value="NZ_JAFBEH010000071.1"/>
</dbReference>
<keyword evidence="2" id="KW-1185">Reference proteome</keyword>
<dbReference type="EMBL" id="JAFBEH010000071">
    <property type="protein sequence ID" value="MBM7643731.1"/>
    <property type="molecule type" value="Genomic_DNA"/>
</dbReference>
<proteinExistence type="predicted"/>
<organism evidence="1 2">
    <name type="scientific">Streptococcus loxodontisalivarius</name>
    <dbReference type="NCBI Taxonomy" id="1349415"/>
    <lineage>
        <taxon>Bacteria</taxon>
        <taxon>Bacillati</taxon>
        <taxon>Bacillota</taxon>
        <taxon>Bacilli</taxon>
        <taxon>Lactobacillales</taxon>
        <taxon>Streptococcaceae</taxon>
        <taxon>Streptococcus</taxon>
    </lineage>
</organism>
<sequence length="86" mass="9741">MLNNYLKSLNTHDFAVASTLVYMILKDIAIKATSDKSKDSTNDSDVISKCLEALENTYIPSILREHPVEEYKAESKKLFENGKEDN</sequence>
<accession>A0ABS2PV16</accession>
<evidence type="ECO:0000313" key="1">
    <source>
        <dbReference type="EMBL" id="MBM7643731.1"/>
    </source>
</evidence>
<comment type="caution">
    <text evidence="1">The sequence shown here is derived from an EMBL/GenBank/DDBJ whole genome shotgun (WGS) entry which is preliminary data.</text>
</comment>
<reference evidence="1 2" key="1">
    <citation type="submission" date="2021-01" db="EMBL/GenBank/DDBJ databases">
        <title>Genomic Encyclopedia of Type Strains, Phase IV (KMG-IV): sequencing the most valuable type-strain genomes for metagenomic binning, comparative biology and taxonomic classification.</title>
        <authorList>
            <person name="Goeker M."/>
        </authorList>
    </citation>
    <scope>NUCLEOTIDE SEQUENCE [LARGE SCALE GENOMIC DNA]</scope>
    <source>
        <strain evidence="1 2">DSM 27382</strain>
    </source>
</reference>